<reference evidence="1 2" key="1">
    <citation type="submission" date="2017-06" db="EMBL/GenBank/DDBJ databases">
        <title>Draft genome sequence of the halophilic bacterium Marinobacter vinifirmus FB1.</title>
        <authorList>
            <person name="Stepanov V.G."/>
            <person name="Roberts D.J."/>
            <person name="Fox G.E."/>
        </authorList>
    </citation>
    <scope>NUCLEOTIDE SEQUENCE [LARGE SCALE GENOMIC DNA]</scope>
    <source>
        <strain evidence="1 2">FB1</strain>
    </source>
</reference>
<dbReference type="RefSeq" id="WP_094625149.1">
    <property type="nucleotide sequence ID" value="NZ_NEFY01000007.1"/>
</dbReference>
<proteinExistence type="predicted"/>
<sequence>MTGTKRTLKFLRVAQLRIERLDTEVEDVILGSYSGLRRPELLTEDALLAVASHYPVSVCKTRNGDYRVVGNAHVAALLKVFAPDNKVQVLVWKHREAESQQVSRLLAALFFGLSSQNAFLRLWASLSEDERRWISSSLNTRVGLEEFAGISRKLRIQDEEPVLVPGLARHLLPPDESEEPEVDHHDALSEVDHPDLVEGASEAVARISSADIKPVFLAPRTRSILEYLLASSSEQPSRQNSSPAVPYYLSDALSQVGLLGQDNDGTVQPDDVADDAPASKILDAVKAHFTVMWQQAAEERESGLRLQLCATLTASCIEWLNDLHSDSLLKQFSNPKNAWAAISALSLDTIGQLAPFSPNAESLLHKVQDTSQKCDDGNPDSKAERRHLKILAKYLKGYLTAKSQLRLPLNDAEVA</sequence>
<dbReference type="AlphaFoldDB" id="A0A7Z1DTK8"/>
<organism evidence="1 2">
    <name type="scientific">Marinobacter vinifirmus</name>
    <dbReference type="NCBI Taxonomy" id="355591"/>
    <lineage>
        <taxon>Bacteria</taxon>
        <taxon>Pseudomonadati</taxon>
        <taxon>Pseudomonadota</taxon>
        <taxon>Gammaproteobacteria</taxon>
        <taxon>Pseudomonadales</taxon>
        <taxon>Marinobacteraceae</taxon>
        <taxon>Marinobacter</taxon>
    </lineage>
</organism>
<accession>A0A7Z1DTK8</accession>
<comment type="caution">
    <text evidence="1">The sequence shown here is derived from an EMBL/GenBank/DDBJ whole genome shotgun (WGS) entry which is preliminary data.</text>
</comment>
<name>A0A7Z1DTK8_9GAMM</name>
<evidence type="ECO:0000313" key="2">
    <source>
        <dbReference type="Proteomes" id="UP000216984"/>
    </source>
</evidence>
<dbReference type="Proteomes" id="UP000216984">
    <property type="component" value="Unassembled WGS sequence"/>
</dbReference>
<keyword evidence="2" id="KW-1185">Reference proteome</keyword>
<evidence type="ECO:0000313" key="1">
    <source>
        <dbReference type="EMBL" id="OZC35773.1"/>
    </source>
</evidence>
<gene>
    <name evidence="1" type="ORF">B9Q17_11885</name>
</gene>
<protein>
    <submittedName>
        <fullName evidence="1">Uncharacterized protein</fullName>
    </submittedName>
</protein>
<dbReference type="EMBL" id="NEFY01000007">
    <property type="protein sequence ID" value="OZC35773.1"/>
    <property type="molecule type" value="Genomic_DNA"/>
</dbReference>